<dbReference type="PROSITE" id="PS00816">
    <property type="entry name" value="AIPM_HOMOCIT_SYNTH_2"/>
    <property type="match status" value="1"/>
</dbReference>
<feature type="binding site" evidence="10">
    <location>
        <position position="242"/>
    </location>
    <ligand>
        <name>Mg(2+)</name>
        <dbReference type="ChEBI" id="CHEBI:18420"/>
    </ligand>
</feature>
<dbReference type="Pfam" id="PF08502">
    <property type="entry name" value="LeuA_dimer"/>
    <property type="match status" value="1"/>
</dbReference>
<evidence type="ECO:0000256" key="10">
    <source>
        <dbReference type="HAMAP-Rule" id="MF_00572"/>
    </source>
</evidence>
<feature type="binding site" evidence="10">
    <location>
        <position position="278"/>
    </location>
    <ligand>
        <name>Mg(2+)</name>
        <dbReference type="ChEBI" id="CHEBI:18420"/>
    </ligand>
</feature>
<keyword evidence="13" id="KW-1185">Reference proteome</keyword>
<sequence length="558" mass="61732">MPFGRYTPFTPVDLPDRTWPSKTITKAPRWLSTDLRDGNQALIDPMSPARKLAMFELLVRMGYKEIEVGFPSASQTDFDFVRQLIEEDRIPADVQISVLTQAREELIERTAQALSGAPRATIHLYNATAPLFRRVVFGIDRDDCKALAVQGTQHVMKYAEKYLGDCDFGYEYSPEIFIDTELEFALEVCEAVMDTWEPGPDREIILNLPSTIERSTPNVYADQIEWMSRNLSRREHIALSVHPHNDRGTGVAAAELAVLAGADRVEGCLFGNGERTGNVCLVTLGMNLFSQGIDPQIDFSDIDEIRRTVEYCNQIPVHERHPYAGDLVYTSFSGSHQDAIKKGFDALERDAAAAGVPVEEFRWALPYLPIDPKDVGRSYEAVIRVNSQSGKGGVAYIMKTEHSLDLPRKLQIDFSRVVQEHTDGEGGEVSPEQMWEIFEGEFLTNGPRVGLLAHRASSRVDEKDVLNVDLRINGEIREIEGIGNGPISAFTDALASVGIRARVLDYTEHALSAGSDAKAAAYVECQVGDEVLWGVGIDANTVTASLKAVLSAVNRAGR</sequence>
<dbReference type="NCBIfam" id="TIGR00970">
    <property type="entry name" value="leuA_yeast"/>
    <property type="match status" value="1"/>
</dbReference>
<evidence type="ECO:0000256" key="3">
    <source>
        <dbReference type="ARBA" id="ARBA00009767"/>
    </source>
</evidence>
<dbReference type="SUPFAM" id="SSF89000">
    <property type="entry name" value="post-HMGL domain-like"/>
    <property type="match status" value="1"/>
</dbReference>
<dbReference type="EMBL" id="BAAABM010000004">
    <property type="protein sequence ID" value="GAA0316906.1"/>
    <property type="molecule type" value="Genomic_DNA"/>
</dbReference>
<dbReference type="SUPFAM" id="SSF110921">
    <property type="entry name" value="2-isopropylmalate synthase LeuA, allosteric (dimerisation) domain"/>
    <property type="match status" value="1"/>
</dbReference>
<dbReference type="PROSITE" id="PS00815">
    <property type="entry name" value="AIPM_HOMOCIT_SYNTH_1"/>
    <property type="match status" value="1"/>
</dbReference>
<reference evidence="12 13" key="1">
    <citation type="journal article" date="2019" name="Int. J. Syst. Evol. Microbiol.">
        <title>The Global Catalogue of Microorganisms (GCM) 10K type strain sequencing project: providing services to taxonomists for standard genome sequencing and annotation.</title>
        <authorList>
            <consortium name="The Broad Institute Genomics Platform"/>
            <consortium name="The Broad Institute Genome Sequencing Center for Infectious Disease"/>
            <person name="Wu L."/>
            <person name="Ma J."/>
        </authorList>
    </citation>
    <scope>NUCLEOTIDE SEQUENCE [LARGE SCALE GENOMIC DNA]</scope>
    <source>
        <strain evidence="12 13">JCM 3146</strain>
    </source>
</reference>
<evidence type="ECO:0000256" key="8">
    <source>
        <dbReference type="ARBA" id="ARBA00022723"/>
    </source>
</evidence>
<comment type="subunit">
    <text evidence="10">Homodimer.</text>
</comment>
<evidence type="ECO:0000256" key="2">
    <source>
        <dbReference type="ARBA" id="ARBA00004689"/>
    </source>
</evidence>
<dbReference type="PANTHER" id="PTHR46911">
    <property type="match status" value="1"/>
</dbReference>
<dbReference type="PROSITE" id="PS50991">
    <property type="entry name" value="PYR_CT"/>
    <property type="match status" value="1"/>
</dbReference>
<comment type="cofactor">
    <cofactor evidence="10">
        <name>Mg(2+)</name>
        <dbReference type="ChEBI" id="CHEBI:18420"/>
    </cofactor>
</comment>
<dbReference type="Pfam" id="PF22615">
    <property type="entry name" value="IPMS_D2"/>
    <property type="match status" value="1"/>
</dbReference>
<dbReference type="InterPro" id="IPR036230">
    <property type="entry name" value="LeuA_allosteric_dom_sf"/>
</dbReference>
<dbReference type="SUPFAM" id="SSF51569">
    <property type="entry name" value="Aldolase"/>
    <property type="match status" value="1"/>
</dbReference>
<keyword evidence="7 10" id="KW-0808">Transferase</keyword>
<evidence type="ECO:0000256" key="1">
    <source>
        <dbReference type="ARBA" id="ARBA00000064"/>
    </source>
</evidence>
<keyword evidence="8 10" id="KW-0479">Metal-binding</keyword>
<comment type="pathway">
    <text evidence="2 10">Amino-acid biosynthesis; L-leucine biosynthesis; L-leucine from 3-methyl-2-oxobutanoate: step 1/4.</text>
</comment>
<dbReference type="InterPro" id="IPR054692">
    <property type="entry name" value="LeuA-like_post-cat"/>
</dbReference>
<dbReference type="Gene3D" id="3.20.20.70">
    <property type="entry name" value="Aldolase class I"/>
    <property type="match status" value="1"/>
</dbReference>
<gene>
    <name evidence="10 12" type="primary">leuA</name>
    <name evidence="12" type="ORF">GCM10010151_03530</name>
</gene>
<comment type="caution">
    <text evidence="12">The sequence shown here is derived from an EMBL/GenBank/DDBJ whole genome shotgun (WGS) entry which is preliminary data.</text>
</comment>
<organism evidence="12 13">
    <name type="scientific">Actinoallomurus spadix</name>
    <dbReference type="NCBI Taxonomy" id="79912"/>
    <lineage>
        <taxon>Bacteria</taxon>
        <taxon>Bacillati</taxon>
        <taxon>Actinomycetota</taxon>
        <taxon>Actinomycetes</taxon>
        <taxon>Streptosporangiales</taxon>
        <taxon>Thermomonosporaceae</taxon>
        <taxon>Actinoallomurus</taxon>
    </lineage>
</organism>
<dbReference type="NCBIfam" id="NF002991">
    <property type="entry name" value="PRK03739.1"/>
    <property type="match status" value="1"/>
</dbReference>
<evidence type="ECO:0000259" key="11">
    <source>
        <dbReference type="PROSITE" id="PS50991"/>
    </source>
</evidence>
<feature type="domain" description="Pyruvate carboxyltransferase" evidence="11">
    <location>
        <begin position="28"/>
        <end position="303"/>
    </location>
</feature>
<dbReference type="Pfam" id="PF00682">
    <property type="entry name" value="HMGL-like"/>
    <property type="match status" value="1"/>
</dbReference>
<evidence type="ECO:0000256" key="7">
    <source>
        <dbReference type="ARBA" id="ARBA00022679"/>
    </source>
</evidence>
<comment type="function">
    <text evidence="10">Catalyzes the condensation of the acetyl group of acetyl-CoA with 3-methyl-2-oxobutanoate (2-ketoisovalerate) to form 3-carboxy-3-hydroxy-4-methylpentanoate (2-isopropylmalate).</text>
</comment>
<dbReference type="InterPro" id="IPR005668">
    <property type="entry name" value="IPM_Synthase"/>
</dbReference>
<keyword evidence="9 10" id="KW-0100">Branched-chain amino acid biosynthesis</keyword>
<evidence type="ECO:0000313" key="12">
    <source>
        <dbReference type="EMBL" id="GAA0316906.1"/>
    </source>
</evidence>
<accession>A0ABN0VTG5</accession>
<feature type="region of interest" description="Regulatory domain" evidence="10">
    <location>
        <begin position="445"/>
        <end position="558"/>
    </location>
</feature>
<evidence type="ECO:0000256" key="9">
    <source>
        <dbReference type="ARBA" id="ARBA00023304"/>
    </source>
</evidence>
<dbReference type="SMART" id="SM00917">
    <property type="entry name" value="LeuA_dimer"/>
    <property type="match status" value="1"/>
</dbReference>
<dbReference type="CDD" id="cd07942">
    <property type="entry name" value="DRE_TIM_LeuA"/>
    <property type="match status" value="1"/>
</dbReference>
<dbReference type="Proteomes" id="UP001501822">
    <property type="component" value="Unassembled WGS sequence"/>
</dbReference>
<feature type="binding site" evidence="10">
    <location>
        <position position="244"/>
    </location>
    <ligand>
        <name>Mg(2+)</name>
        <dbReference type="ChEBI" id="CHEBI:18420"/>
    </ligand>
</feature>
<dbReference type="InterPro" id="IPR013785">
    <property type="entry name" value="Aldolase_TIM"/>
</dbReference>
<keyword evidence="5 10" id="KW-0432">Leucine biosynthesis</keyword>
<dbReference type="InterPro" id="IPR039371">
    <property type="entry name" value="LeuA_N_DRE-TIM"/>
</dbReference>
<keyword evidence="10" id="KW-0963">Cytoplasm</keyword>
<feature type="binding site" evidence="10">
    <location>
        <position position="37"/>
    </location>
    <ligand>
        <name>Mg(2+)</name>
        <dbReference type="ChEBI" id="CHEBI:18420"/>
    </ligand>
</feature>
<dbReference type="InterPro" id="IPR002034">
    <property type="entry name" value="AIPM/Hcit_synth_CS"/>
</dbReference>
<evidence type="ECO:0000256" key="5">
    <source>
        <dbReference type="ARBA" id="ARBA00022430"/>
    </source>
</evidence>
<name>A0ABN0VTG5_9ACTN</name>
<evidence type="ECO:0000256" key="4">
    <source>
        <dbReference type="ARBA" id="ARBA00012973"/>
    </source>
</evidence>
<keyword evidence="6 10" id="KW-0028">Amino-acid biosynthesis</keyword>
<comment type="catalytic activity">
    <reaction evidence="1 10">
        <text>3-methyl-2-oxobutanoate + acetyl-CoA + H2O = (2S)-2-isopropylmalate + CoA + H(+)</text>
        <dbReference type="Rhea" id="RHEA:21524"/>
        <dbReference type="ChEBI" id="CHEBI:1178"/>
        <dbReference type="ChEBI" id="CHEBI:11851"/>
        <dbReference type="ChEBI" id="CHEBI:15377"/>
        <dbReference type="ChEBI" id="CHEBI:15378"/>
        <dbReference type="ChEBI" id="CHEBI:57287"/>
        <dbReference type="ChEBI" id="CHEBI:57288"/>
        <dbReference type="EC" id="2.3.3.13"/>
    </reaction>
</comment>
<evidence type="ECO:0000256" key="6">
    <source>
        <dbReference type="ARBA" id="ARBA00022605"/>
    </source>
</evidence>
<protein>
    <recommendedName>
        <fullName evidence="4 10">2-isopropylmalate synthase</fullName>
        <ecNumber evidence="4 10">2.3.3.13</ecNumber>
    </recommendedName>
    <alternativeName>
        <fullName evidence="10">Alpha-IPM synthase</fullName>
    </alternativeName>
    <alternativeName>
        <fullName evidence="10">Alpha-isopropylmalate synthase</fullName>
    </alternativeName>
</protein>
<dbReference type="HAMAP" id="MF_00572">
    <property type="entry name" value="LeuA_type2"/>
    <property type="match status" value="1"/>
</dbReference>
<dbReference type="EC" id="2.3.3.13" evidence="4 10"/>
<comment type="subcellular location">
    <subcellularLocation>
        <location evidence="10">Cytoplasm</location>
    </subcellularLocation>
</comment>
<dbReference type="InterPro" id="IPR000891">
    <property type="entry name" value="PYR_CT"/>
</dbReference>
<keyword evidence="10" id="KW-0460">Magnesium</keyword>
<dbReference type="Gene3D" id="3.30.160.270">
    <property type="match status" value="1"/>
</dbReference>
<proteinExistence type="inferred from homology"/>
<dbReference type="InterPro" id="IPR013709">
    <property type="entry name" value="2-isopropylmalate_synth_dimer"/>
</dbReference>
<evidence type="ECO:0000313" key="13">
    <source>
        <dbReference type="Proteomes" id="UP001501822"/>
    </source>
</evidence>
<comment type="similarity">
    <text evidence="3 10">Belongs to the alpha-IPM synthase/homocitrate synthase family. LeuA type 2 subfamily.</text>
</comment>
<dbReference type="PANTHER" id="PTHR46911:SF1">
    <property type="entry name" value="2-ISOPROPYLMALATE SYNTHASE"/>
    <property type="match status" value="1"/>
</dbReference>